<accession>A0A2Z6MWW3</accession>
<proteinExistence type="predicted"/>
<name>A0A2Z6MWW3_TRISU</name>
<evidence type="ECO:0000313" key="2">
    <source>
        <dbReference type="Proteomes" id="UP000242715"/>
    </source>
</evidence>
<reference evidence="2" key="1">
    <citation type="journal article" date="2017" name="Front. Plant Sci.">
        <title>Climate Clever Clovers: New Paradigm to Reduce the Environmental Footprint of Ruminants by Breeding Low Methanogenic Forages Utilizing Haplotype Variation.</title>
        <authorList>
            <person name="Kaur P."/>
            <person name="Appels R."/>
            <person name="Bayer P.E."/>
            <person name="Keeble-Gagnere G."/>
            <person name="Wang J."/>
            <person name="Hirakawa H."/>
            <person name="Shirasawa K."/>
            <person name="Vercoe P."/>
            <person name="Stefanova K."/>
            <person name="Durmic Z."/>
            <person name="Nichols P."/>
            <person name="Revell C."/>
            <person name="Isobe S.N."/>
            <person name="Edwards D."/>
            <person name="Erskine W."/>
        </authorList>
    </citation>
    <scope>NUCLEOTIDE SEQUENCE [LARGE SCALE GENOMIC DNA]</scope>
    <source>
        <strain evidence="2">cv. Daliak</strain>
    </source>
</reference>
<dbReference type="AlphaFoldDB" id="A0A2Z6MWW3"/>
<sequence length="104" mass="11628">MFLCHSAANRIQSSSPRDYCALYMRNSIPSPPGKLTWSSFSSMQFAQSSIKAHQYSSNVLALNASLTDQDLTNLECPYLVATQCRDNMDNQPTLRLCLVKIAYS</sequence>
<gene>
    <name evidence="1" type="ORF">TSUD_40270</name>
</gene>
<protein>
    <submittedName>
        <fullName evidence="1">Uncharacterized protein</fullName>
    </submittedName>
</protein>
<dbReference type="EMBL" id="DF973271">
    <property type="protein sequence ID" value="GAU23549.1"/>
    <property type="molecule type" value="Genomic_DNA"/>
</dbReference>
<keyword evidence="2" id="KW-1185">Reference proteome</keyword>
<evidence type="ECO:0000313" key="1">
    <source>
        <dbReference type="EMBL" id="GAU23549.1"/>
    </source>
</evidence>
<dbReference type="Proteomes" id="UP000242715">
    <property type="component" value="Unassembled WGS sequence"/>
</dbReference>
<organism evidence="1 2">
    <name type="scientific">Trifolium subterraneum</name>
    <name type="common">Subterranean clover</name>
    <dbReference type="NCBI Taxonomy" id="3900"/>
    <lineage>
        <taxon>Eukaryota</taxon>
        <taxon>Viridiplantae</taxon>
        <taxon>Streptophyta</taxon>
        <taxon>Embryophyta</taxon>
        <taxon>Tracheophyta</taxon>
        <taxon>Spermatophyta</taxon>
        <taxon>Magnoliopsida</taxon>
        <taxon>eudicotyledons</taxon>
        <taxon>Gunneridae</taxon>
        <taxon>Pentapetalae</taxon>
        <taxon>rosids</taxon>
        <taxon>fabids</taxon>
        <taxon>Fabales</taxon>
        <taxon>Fabaceae</taxon>
        <taxon>Papilionoideae</taxon>
        <taxon>50 kb inversion clade</taxon>
        <taxon>NPAAA clade</taxon>
        <taxon>Hologalegina</taxon>
        <taxon>IRL clade</taxon>
        <taxon>Trifolieae</taxon>
        <taxon>Trifolium</taxon>
    </lineage>
</organism>